<dbReference type="EMBL" id="SRLO01000013">
    <property type="protein sequence ID" value="TNN86822.1"/>
    <property type="molecule type" value="Genomic_DNA"/>
</dbReference>
<dbReference type="Proteomes" id="UP000314294">
    <property type="component" value="Unassembled WGS sequence"/>
</dbReference>
<sequence>MVAALPDPPRFLSDETAAMTRLLCVGESGGPADVTRPCHRMVTTVPTLPAFLPDERRRP</sequence>
<organism evidence="1 2">
    <name type="scientific">Liparis tanakae</name>
    <name type="common">Tanaka's snailfish</name>
    <dbReference type="NCBI Taxonomy" id="230148"/>
    <lineage>
        <taxon>Eukaryota</taxon>
        <taxon>Metazoa</taxon>
        <taxon>Chordata</taxon>
        <taxon>Craniata</taxon>
        <taxon>Vertebrata</taxon>
        <taxon>Euteleostomi</taxon>
        <taxon>Actinopterygii</taxon>
        <taxon>Neopterygii</taxon>
        <taxon>Teleostei</taxon>
        <taxon>Neoteleostei</taxon>
        <taxon>Acanthomorphata</taxon>
        <taxon>Eupercaria</taxon>
        <taxon>Perciformes</taxon>
        <taxon>Cottioidei</taxon>
        <taxon>Cottales</taxon>
        <taxon>Liparidae</taxon>
        <taxon>Liparis</taxon>
    </lineage>
</organism>
<evidence type="ECO:0000313" key="1">
    <source>
        <dbReference type="EMBL" id="TNN86822.1"/>
    </source>
</evidence>
<evidence type="ECO:0000313" key="2">
    <source>
        <dbReference type="Proteomes" id="UP000314294"/>
    </source>
</evidence>
<accession>A0A4Z2JBX0</accession>
<protein>
    <submittedName>
        <fullName evidence="1">Uncharacterized protein</fullName>
    </submittedName>
</protein>
<proteinExistence type="predicted"/>
<dbReference type="AlphaFoldDB" id="A0A4Z2JBX0"/>
<keyword evidence="2" id="KW-1185">Reference proteome</keyword>
<reference evidence="1 2" key="1">
    <citation type="submission" date="2019-03" db="EMBL/GenBank/DDBJ databases">
        <title>First draft genome of Liparis tanakae, snailfish: a comprehensive survey of snailfish specific genes.</title>
        <authorList>
            <person name="Kim W."/>
            <person name="Song I."/>
            <person name="Jeong J.-H."/>
            <person name="Kim D."/>
            <person name="Kim S."/>
            <person name="Ryu S."/>
            <person name="Song J.Y."/>
            <person name="Lee S.K."/>
        </authorList>
    </citation>
    <scope>NUCLEOTIDE SEQUENCE [LARGE SCALE GENOMIC DNA]</scope>
    <source>
        <tissue evidence="1">Muscle</tissue>
    </source>
</reference>
<gene>
    <name evidence="1" type="ORF">EYF80_003005</name>
</gene>
<comment type="caution">
    <text evidence="1">The sequence shown here is derived from an EMBL/GenBank/DDBJ whole genome shotgun (WGS) entry which is preliminary data.</text>
</comment>
<name>A0A4Z2JBX0_9TELE</name>